<evidence type="ECO:0000256" key="2">
    <source>
        <dbReference type="SAM" id="Phobius"/>
    </source>
</evidence>
<evidence type="ECO:0000259" key="3">
    <source>
        <dbReference type="Pfam" id="PF07859"/>
    </source>
</evidence>
<dbReference type="Pfam" id="PF07859">
    <property type="entry name" value="Abhydrolase_3"/>
    <property type="match status" value="1"/>
</dbReference>
<evidence type="ECO:0000313" key="5">
    <source>
        <dbReference type="Proteomes" id="UP000242287"/>
    </source>
</evidence>
<proteinExistence type="predicted"/>
<dbReference type="EMBL" id="KZ301987">
    <property type="protein sequence ID" value="PFH51558.1"/>
    <property type="molecule type" value="Genomic_DNA"/>
</dbReference>
<keyword evidence="5" id="KW-1185">Reference proteome</keyword>
<dbReference type="OrthoDB" id="2152029at2759"/>
<dbReference type="InterPro" id="IPR013094">
    <property type="entry name" value="AB_hydrolase_3"/>
</dbReference>
<protein>
    <recommendedName>
        <fullName evidence="3">Alpha/beta hydrolase fold-3 domain-containing protein</fullName>
    </recommendedName>
</protein>
<organism evidence="4 5">
    <name type="scientific">Amanita thiersii Skay4041</name>
    <dbReference type="NCBI Taxonomy" id="703135"/>
    <lineage>
        <taxon>Eukaryota</taxon>
        <taxon>Fungi</taxon>
        <taxon>Dikarya</taxon>
        <taxon>Basidiomycota</taxon>
        <taxon>Agaricomycotina</taxon>
        <taxon>Agaricomycetes</taxon>
        <taxon>Agaricomycetidae</taxon>
        <taxon>Agaricales</taxon>
        <taxon>Pluteineae</taxon>
        <taxon>Amanitaceae</taxon>
        <taxon>Amanita</taxon>
    </lineage>
</organism>
<keyword evidence="2" id="KW-0812">Transmembrane</keyword>
<name>A0A2A9NN79_9AGAR</name>
<feature type="domain" description="Alpha/beta hydrolase fold-3" evidence="3">
    <location>
        <begin position="141"/>
        <end position="355"/>
    </location>
</feature>
<dbReference type="InterPro" id="IPR050300">
    <property type="entry name" value="GDXG_lipolytic_enzyme"/>
</dbReference>
<evidence type="ECO:0000256" key="1">
    <source>
        <dbReference type="ARBA" id="ARBA00022801"/>
    </source>
</evidence>
<dbReference type="STRING" id="703135.A0A2A9NN79"/>
<feature type="transmembrane region" description="Helical" evidence="2">
    <location>
        <begin position="12"/>
        <end position="32"/>
    </location>
</feature>
<accession>A0A2A9NN79</accession>
<keyword evidence="1" id="KW-0378">Hydrolase</keyword>
<dbReference type="GO" id="GO:0016787">
    <property type="term" value="F:hydrolase activity"/>
    <property type="evidence" value="ECO:0007669"/>
    <property type="project" value="UniProtKB-KW"/>
</dbReference>
<evidence type="ECO:0000313" key="4">
    <source>
        <dbReference type="EMBL" id="PFH51558.1"/>
    </source>
</evidence>
<keyword evidence="2" id="KW-1133">Transmembrane helix</keyword>
<dbReference type="AlphaFoldDB" id="A0A2A9NN79"/>
<dbReference type="SUPFAM" id="SSF53474">
    <property type="entry name" value="alpha/beta-Hydrolases"/>
    <property type="match status" value="1"/>
</dbReference>
<dbReference type="PANTHER" id="PTHR48081:SF26">
    <property type="entry name" value="ALPHA_BETA HYDROLASE FOLD-3 DOMAIN-CONTAINING PROTEIN"/>
    <property type="match status" value="1"/>
</dbReference>
<dbReference type="InterPro" id="IPR029058">
    <property type="entry name" value="AB_hydrolase_fold"/>
</dbReference>
<dbReference type="PANTHER" id="PTHR48081">
    <property type="entry name" value="AB HYDROLASE SUPERFAMILY PROTEIN C4A8.06C"/>
    <property type="match status" value="1"/>
</dbReference>
<reference evidence="4 5" key="1">
    <citation type="submission" date="2014-02" db="EMBL/GenBank/DDBJ databases">
        <title>Transposable element dynamics among asymbiotic and ectomycorrhizal Amanita fungi.</title>
        <authorList>
            <consortium name="DOE Joint Genome Institute"/>
            <person name="Hess J."/>
            <person name="Skrede I."/>
            <person name="Wolfe B."/>
            <person name="LaButti K."/>
            <person name="Ohm R.A."/>
            <person name="Grigoriev I.V."/>
            <person name="Pringle A."/>
        </authorList>
    </citation>
    <scope>NUCLEOTIDE SEQUENCE [LARGE SCALE GENOMIC DNA]</scope>
    <source>
        <strain evidence="4 5">SKay4041</strain>
    </source>
</reference>
<dbReference type="Proteomes" id="UP000242287">
    <property type="component" value="Unassembled WGS sequence"/>
</dbReference>
<keyword evidence="2" id="KW-0472">Membrane</keyword>
<sequence>MSFAYRRHPLKGLYVIYQLLTTMFVRIPWWILLTIPQTWRPRKSWTIKRTIYVRLLRHLMSVTSQTGPLVTVPNHLAITPGTGINGVWVGAVSHLIIGDLKTWRTTSSVASIRIPGYWVHKAGTNIKVASSPTPGEKVIYNLHGGAYVRLSAHPSDLPAAIVRGLLDFVEPVNRVFSIEYRLSSGKPFVVENPFPCALIDALAGYNYLVNVVGFSPADIVIVGDSAGGNLAHALTRYLVENQDSADAKLPRPPGALILLSPWSDLSSSHDTPGSSVFTCSNSDYILNDGDIAYAKRAFSGPHGSGATETNRYISPASKHPSLEVHFKGFPRTFIVSGGAELILDQIRTLKSRMIADLGEGDGVLEDEGKVRYLEAPDSVHDYIVFEWHEPERSDTLKEIAKWIAIGK</sequence>
<gene>
    <name evidence="4" type="ORF">AMATHDRAFT_142257</name>
</gene>
<dbReference type="Gene3D" id="3.40.50.1820">
    <property type="entry name" value="alpha/beta hydrolase"/>
    <property type="match status" value="1"/>
</dbReference>